<evidence type="ECO:0000256" key="6">
    <source>
        <dbReference type="ARBA" id="ARBA00022679"/>
    </source>
</evidence>
<comment type="subunit">
    <text evidence="4 14">Homohexamer.</text>
</comment>
<keyword evidence="6 14" id="KW-0808">Transferase</keyword>
<evidence type="ECO:0000256" key="10">
    <source>
        <dbReference type="ARBA" id="ARBA00022840"/>
    </source>
</evidence>
<feature type="domain" description="HPr(Ser) kinase/phosphorylase N-terminal" evidence="15">
    <location>
        <begin position="5"/>
        <end position="132"/>
    </location>
</feature>
<comment type="function">
    <text evidence="14">Catalyzes the ATP- as well as the pyrophosphate-dependent phosphorylation of a specific serine residue in HPr, a phosphocarrier protein of the phosphoenolpyruvate-dependent sugar phosphotransferase system (PTS). HprK/P also catalyzes the pyrophosphate-producing, inorganic phosphate-dependent dephosphorylation (phosphorolysis) of seryl-phosphorylated HPr (P-Ser-HPr).</text>
</comment>
<evidence type="ECO:0000256" key="5">
    <source>
        <dbReference type="ARBA" id="ARBA00022527"/>
    </source>
</evidence>
<feature type="active site" evidence="14">
    <location>
        <position position="250"/>
    </location>
</feature>
<keyword evidence="10 14" id="KW-0067">ATP-binding</keyword>
<name>A0A370DQ89_9GAMM</name>
<evidence type="ECO:0000256" key="8">
    <source>
        <dbReference type="ARBA" id="ARBA00022741"/>
    </source>
</evidence>
<keyword evidence="9 14" id="KW-0418">Kinase</keyword>
<comment type="similarity">
    <text evidence="3 14">Belongs to the HPrK/P family.</text>
</comment>
<comment type="caution">
    <text evidence="17">The sequence shown here is derived from an EMBL/GenBank/DDBJ whole genome shotgun (WGS) entry which is preliminary data.</text>
</comment>
<comment type="miscellaneous">
    <text evidence="14">Both phosphorylation and phosphorolysis are carried out by the same active site and suggest a common mechanism for both reactions.</text>
</comment>
<dbReference type="EMBL" id="QFXE01000008">
    <property type="protein sequence ID" value="RDH86725.1"/>
    <property type="molecule type" value="Genomic_DNA"/>
</dbReference>
<protein>
    <recommendedName>
        <fullName evidence="14">HPr kinase/phosphorylase</fullName>
        <shortName evidence="14">HPrK/P</shortName>
        <ecNumber evidence="14">2.7.11.-</ecNumber>
        <ecNumber evidence="14">2.7.4.-</ecNumber>
    </recommendedName>
    <alternativeName>
        <fullName evidence="14">HPr(Ser) kinase/phosphorylase</fullName>
    </alternativeName>
</protein>
<dbReference type="InterPro" id="IPR011126">
    <property type="entry name" value="Hpr_kin/Pase_Hpr_N"/>
</dbReference>
<dbReference type="PANTHER" id="PTHR30305:SF1">
    <property type="entry name" value="HPR KINASE_PHOSPHORYLASE"/>
    <property type="match status" value="1"/>
</dbReference>
<keyword evidence="12 14" id="KW-0511">Multifunctional enzyme</keyword>
<proteinExistence type="inferred from homology"/>
<reference evidence="17 18" key="1">
    <citation type="journal article" date="2018" name="ISME J.">
        <title>Endosymbiont genomes yield clues of tubeworm success.</title>
        <authorList>
            <person name="Li Y."/>
            <person name="Liles M.R."/>
            <person name="Halanych K.M."/>
        </authorList>
    </citation>
    <scope>NUCLEOTIDE SEQUENCE [LARGE SCALE GENOMIC DNA]</scope>
    <source>
        <strain evidence="17">A1462</strain>
    </source>
</reference>
<dbReference type="Gene3D" id="3.40.1390.20">
    <property type="entry name" value="HprK N-terminal domain-like"/>
    <property type="match status" value="1"/>
</dbReference>
<dbReference type="EC" id="2.7.4.-" evidence="14"/>
<feature type="region of interest" description="Important for the catalytic mechanism of dephosphorylation" evidence="14">
    <location>
        <begin position="271"/>
        <end position="276"/>
    </location>
</feature>
<dbReference type="InterPro" id="IPR003755">
    <property type="entry name" value="HPr(Ser)_kin/Pase"/>
</dbReference>
<evidence type="ECO:0000256" key="14">
    <source>
        <dbReference type="HAMAP-Rule" id="MF_01249"/>
    </source>
</evidence>
<feature type="domain" description="HPr kinase/phosphorylase C-terminal" evidence="16">
    <location>
        <begin position="137"/>
        <end position="306"/>
    </location>
</feature>
<dbReference type="InterPro" id="IPR027417">
    <property type="entry name" value="P-loop_NTPase"/>
</dbReference>
<keyword evidence="18" id="KW-1185">Reference proteome</keyword>
<dbReference type="SUPFAM" id="SSF75138">
    <property type="entry name" value="HprK N-terminal domain-like"/>
    <property type="match status" value="1"/>
</dbReference>
<comment type="domain">
    <text evidence="14">The Walker A ATP-binding motif also binds Pi and PPi.</text>
</comment>
<evidence type="ECO:0000259" key="16">
    <source>
        <dbReference type="Pfam" id="PF07475"/>
    </source>
</evidence>
<dbReference type="InterPro" id="IPR011104">
    <property type="entry name" value="Hpr_kin/Pase_C"/>
</dbReference>
<evidence type="ECO:0000256" key="7">
    <source>
        <dbReference type="ARBA" id="ARBA00022723"/>
    </source>
</evidence>
<evidence type="ECO:0000256" key="9">
    <source>
        <dbReference type="ARBA" id="ARBA00022777"/>
    </source>
</evidence>
<feature type="active site" description="Proton acceptor; for phosphorylation activity. Proton donor; for dephosphorylation activity" evidence="14">
    <location>
        <position position="182"/>
    </location>
</feature>
<feature type="binding site" evidence="14">
    <location>
        <position position="165"/>
    </location>
    <ligand>
        <name>Mg(2+)</name>
        <dbReference type="ChEBI" id="CHEBI:18420"/>
    </ligand>
</feature>
<evidence type="ECO:0000256" key="13">
    <source>
        <dbReference type="ARBA" id="ARBA00047657"/>
    </source>
</evidence>
<accession>A0A370DQ89</accession>
<comment type="caution">
    <text evidence="14">Lacks conserved residue(s) required for the propagation of feature annotation.</text>
</comment>
<dbReference type="Gene3D" id="3.40.50.300">
    <property type="entry name" value="P-loop containing nucleotide triphosphate hydrolases"/>
    <property type="match status" value="1"/>
</dbReference>
<keyword evidence="11 14" id="KW-0460">Magnesium</keyword>
<evidence type="ECO:0000256" key="11">
    <source>
        <dbReference type="ARBA" id="ARBA00022842"/>
    </source>
</evidence>
<organism evidence="17 18">
    <name type="scientific">endosymbiont of Escarpia spicata</name>
    <dbReference type="NCBI Taxonomy" id="2200908"/>
    <lineage>
        <taxon>Bacteria</taxon>
        <taxon>Pseudomonadati</taxon>
        <taxon>Pseudomonadota</taxon>
        <taxon>Gammaproteobacteria</taxon>
        <taxon>sulfur-oxidizing symbionts</taxon>
    </lineage>
</organism>
<keyword evidence="8 14" id="KW-0547">Nucleotide-binding</keyword>
<feature type="active site" evidence="14">
    <location>
        <position position="164"/>
    </location>
</feature>
<evidence type="ECO:0000256" key="1">
    <source>
        <dbReference type="ARBA" id="ARBA00001120"/>
    </source>
</evidence>
<sequence>MNPPVTLYDLISQYGTELALSWFRSRQPVDRHIHPVDAQDDTQPPVGPMNMIRPNRIQVIGPQEQRHLQSLDEAHHRKSLKRLFGANPAGIIFSNGCTPSDDCFQLATKNDIPLLITPAEDHEIITRLQHLLNQRKSETTLVHGVFLEVLGKGVLLSGDAAVGKSELALALISRGHRLVADDATEITRIDNKTLSGSCPPVLKDFLEVRGLGILNIRAMFGNCAVKPRKNLHLIIDLQCLDDDKVAQMDRLQGSHSLKNLLGVDIHQTMLPVAAGRNLAIMVETAVRQHLLRIDGYNAAEDFAQRQRRFIDQQQD</sequence>
<dbReference type="NCBIfam" id="TIGR00679">
    <property type="entry name" value="hpr-ser"/>
    <property type="match status" value="1"/>
</dbReference>
<dbReference type="GO" id="GO:0006109">
    <property type="term" value="P:regulation of carbohydrate metabolic process"/>
    <property type="evidence" value="ECO:0007669"/>
    <property type="project" value="UniProtKB-UniRule"/>
</dbReference>
<feature type="binding site" evidence="14">
    <location>
        <position position="207"/>
    </location>
    <ligand>
        <name>Mg(2+)</name>
        <dbReference type="ChEBI" id="CHEBI:18420"/>
    </ligand>
</feature>
<dbReference type="PANTHER" id="PTHR30305">
    <property type="entry name" value="PROTEIN YJDM-RELATED"/>
    <property type="match status" value="1"/>
</dbReference>
<dbReference type="GO" id="GO:0005524">
    <property type="term" value="F:ATP binding"/>
    <property type="evidence" value="ECO:0007669"/>
    <property type="project" value="UniProtKB-UniRule"/>
</dbReference>
<dbReference type="GO" id="GO:0004712">
    <property type="term" value="F:protein serine/threonine/tyrosine kinase activity"/>
    <property type="evidence" value="ECO:0007669"/>
    <property type="project" value="UniProtKB-UniRule"/>
</dbReference>
<keyword evidence="7 14" id="KW-0479">Metal-binding</keyword>
<comment type="catalytic activity">
    <reaction evidence="1 14">
        <text>[HPr protein]-L-serine + ATP = [HPr protein]-O-phospho-L-serine + ADP + H(+)</text>
        <dbReference type="Rhea" id="RHEA:46600"/>
        <dbReference type="Rhea" id="RHEA-COMP:11602"/>
        <dbReference type="Rhea" id="RHEA-COMP:11603"/>
        <dbReference type="ChEBI" id="CHEBI:15378"/>
        <dbReference type="ChEBI" id="CHEBI:29999"/>
        <dbReference type="ChEBI" id="CHEBI:30616"/>
        <dbReference type="ChEBI" id="CHEBI:83421"/>
        <dbReference type="ChEBI" id="CHEBI:456216"/>
    </reaction>
</comment>
<dbReference type="AlphaFoldDB" id="A0A370DQ89"/>
<keyword evidence="5 14" id="KW-0723">Serine/threonine-protein kinase</keyword>
<evidence type="ECO:0000313" key="18">
    <source>
        <dbReference type="Proteomes" id="UP000254771"/>
    </source>
</evidence>
<evidence type="ECO:0000313" key="17">
    <source>
        <dbReference type="EMBL" id="RDH86725.1"/>
    </source>
</evidence>
<evidence type="ECO:0000259" key="15">
    <source>
        <dbReference type="Pfam" id="PF02603"/>
    </source>
</evidence>
<dbReference type="SUPFAM" id="SSF53795">
    <property type="entry name" value="PEP carboxykinase-like"/>
    <property type="match status" value="1"/>
</dbReference>
<dbReference type="Pfam" id="PF02603">
    <property type="entry name" value="Hpr_kinase_N"/>
    <property type="match status" value="1"/>
</dbReference>
<gene>
    <name evidence="14 17" type="primary">hprK</name>
    <name evidence="17" type="ORF">DIZ78_07445</name>
</gene>
<feature type="active site" evidence="14">
    <location>
        <position position="143"/>
    </location>
</feature>
<dbReference type="HAMAP" id="MF_01249">
    <property type="entry name" value="HPr_kinase"/>
    <property type="match status" value="1"/>
</dbReference>
<dbReference type="EC" id="2.7.11.-" evidence="14"/>
<dbReference type="GO" id="GO:0000155">
    <property type="term" value="F:phosphorelay sensor kinase activity"/>
    <property type="evidence" value="ECO:0007669"/>
    <property type="project" value="InterPro"/>
</dbReference>
<feature type="region of interest" description="Important for the catalytic mechanism of both phosphorylation and dephosphorylation" evidence="14">
    <location>
        <begin position="206"/>
        <end position="215"/>
    </location>
</feature>
<comment type="cofactor">
    <cofactor evidence="2 14">
        <name>Mg(2+)</name>
        <dbReference type="ChEBI" id="CHEBI:18420"/>
    </cofactor>
</comment>
<dbReference type="InterPro" id="IPR028979">
    <property type="entry name" value="Ser_kin/Pase_Hpr-like_N_sf"/>
</dbReference>
<dbReference type="GO" id="GO:0000287">
    <property type="term" value="F:magnesium ion binding"/>
    <property type="evidence" value="ECO:0007669"/>
    <property type="project" value="UniProtKB-UniRule"/>
</dbReference>
<evidence type="ECO:0000256" key="3">
    <source>
        <dbReference type="ARBA" id="ARBA00006883"/>
    </source>
</evidence>
<dbReference type="CDD" id="cd01918">
    <property type="entry name" value="HprK_C"/>
    <property type="match status" value="1"/>
</dbReference>
<evidence type="ECO:0000256" key="12">
    <source>
        <dbReference type="ARBA" id="ARBA00023268"/>
    </source>
</evidence>
<evidence type="ECO:0000256" key="4">
    <source>
        <dbReference type="ARBA" id="ARBA00011643"/>
    </source>
</evidence>
<dbReference type="Proteomes" id="UP000254771">
    <property type="component" value="Unassembled WGS sequence"/>
</dbReference>
<dbReference type="Pfam" id="PF07475">
    <property type="entry name" value="Hpr_kinase_C"/>
    <property type="match status" value="1"/>
</dbReference>
<dbReference type="GO" id="GO:0004674">
    <property type="term" value="F:protein serine/threonine kinase activity"/>
    <property type="evidence" value="ECO:0007669"/>
    <property type="project" value="UniProtKB-KW"/>
</dbReference>
<comment type="catalytic activity">
    <reaction evidence="13 14">
        <text>[HPr protein]-O-phospho-L-serine + phosphate + H(+) = [HPr protein]-L-serine + diphosphate</text>
        <dbReference type="Rhea" id="RHEA:46604"/>
        <dbReference type="Rhea" id="RHEA-COMP:11602"/>
        <dbReference type="Rhea" id="RHEA-COMP:11603"/>
        <dbReference type="ChEBI" id="CHEBI:15378"/>
        <dbReference type="ChEBI" id="CHEBI:29999"/>
        <dbReference type="ChEBI" id="CHEBI:33019"/>
        <dbReference type="ChEBI" id="CHEBI:43474"/>
        <dbReference type="ChEBI" id="CHEBI:83421"/>
    </reaction>
</comment>
<evidence type="ECO:0000256" key="2">
    <source>
        <dbReference type="ARBA" id="ARBA00001946"/>
    </source>
</evidence>
<dbReference type="FunFam" id="3.40.50.300:FF:000174">
    <property type="entry name" value="HPr kinase/phosphorylase"/>
    <property type="match status" value="1"/>
</dbReference>